<dbReference type="PROSITE" id="PS50110">
    <property type="entry name" value="RESPONSE_REGULATORY"/>
    <property type="match status" value="1"/>
</dbReference>
<feature type="domain" description="Response regulatory" evidence="5">
    <location>
        <begin position="90"/>
        <end position="202"/>
    </location>
</feature>
<dbReference type="SMART" id="SM00448">
    <property type="entry name" value="REC"/>
    <property type="match status" value="1"/>
</dbReference>
<protein>
    <recommendedName>
        <fullName evidence="5">Response regulatory domain-containing protein</fullName>
    </recommendedName>
</protein>
<keyword evidence="1 4" id="KW-0597">Phosphoprotein</keyword>
<dbReference type="InterPro" id="IPR001789">
    <property type="entry name" value="Sig_transdc_resp-reg_receiver"/>
</dbReference>
<dbReference type="SUPFAM" id="SSF52172">
    <property type="entry name" value="CheY-like"/>
    <property type="match status" value="1"/>
</dbReference>
<name>A0ABP3RSV1_9CAUL</name>
<organism evidence="6 7">
    <name type="scientific">Brevundimonas kwangchunensis</name>
    <dbReference type="NCBI Taxonomy" id="322163"/>
    <lineage>
        <taxon>Bacteria</taxon>
        <taxon>Pseudomonadati</taxon>
        <taxon>Pseudomonadota</taxon>
        <taxon>Alphaproteobacteria</taxon>
        <taxon>Caulobacterales</taxon>
        <taxon>Caulobacteraceae</taxon>
        <taxon>Brevundimonas</taxon>
    </lineage>
</organism>
<gene>
    <name evidence="6" type="ORF">GCM10009422_09540</name>
</gene>
<dbReference type="InterPro" id="IPR011006">
    <property type="entry name" value="CheY-like_superfamily"/>
</dbReference>
<evidence type="ECO:0000256" key="2">
    <source>
        <dbReference type="ARBA" id="ARBA00023012"/>
    </source>
</evidence>
<evidence type="ECO:0000256" key="3">
    <source>
        <dbReference type="ARBA" id="ARBA00023125"/>
    </source>
</evidence>
<reference evidence="7" key="1">
    <citation type="journal article" date="2019" name="Int. J. Syst. Evol. Microbiol.">
        <title>The Global Catalogue of Microorganisms (GCM) 10K type strain sequencing project: providing services to taxonomists for standard genome sequencing and annotation.</title>
        <authorList>
            <consortium name="The Broad Institute Genomics Platform"/>
            <consortium name="The Broad Institute Genome Sequencing Center for Infectious Disease"/>
            <person name="Wu L."/>
            <person name="Ma J."/>
        </authorList>
    </citation>
    <scope>NUCLEOTIDE SEQUENCE [LARGE SCALE GENOMIC DNA]</scope>
    <source>
        <strain evidence="7">JCM 12928</strain>
    </source>
</reference>
<evidence type="ECO:0000313" key="6">
    <source>
        <dbReference type="EMBL" id="GAA0616428.1"/>
    </source>
</evidence>
<evidence type="ECO:0000256" key="1">
    <source>
        <dbReference type="ARBA" id="ARBA00022553"/>
    </source>
</evidence>
<evidence type="ECO:0000256" key="4">
    <source>
        <dbReference type="PROSITE-ProRule" id="PRU00169"/>
    </source>
</evidence>
<dbReference type="PANTHER" id="PTHR48111">
    <property type="entry name" value="REGULATOR OF RPOS"/>
    <property type="match status" value="1"/>
</dbReference>
<dbReference type="Pfam" id="PF00072">
    <property type="entry name" value="Response_reg"/>
    <property type="match status" value="1"/>
</dbReference>
<dbReference type="Proteomes" id="UP001501352">
    <property type="component" value="Unassembled WGS sequence"/>
</dbReference>
<evidence type="ECO:0000313" key="7">
    <source>
        <dbReference type="Proteomes" id="UP001501352"/>
    </source>
</evidence>
<keyword evidence="3" id="KW-0238">DNA-binding</keyword>
<feature type="modified residue" description="4-aspartylphosphate" evidence="4">
    <location>
        <position position="140"/>
    </location>
</feature>
<accession>A0ABP3RSV1</accession>
<comment type="caution">
    <text evidence="6">The sequence shown here is derived from an EMBL/GenBank/DDBJ whole genome shotgun (WGS) entry which is preliminary data.</text>
</comment>
<dbReference type="EMBL" id="BAAAGA010000001">
    <property type="protein sequence ID" value="GAA0616428.1"/>
    <property type="molecule type" value="Genomic_DNA"/>
</dbReference>
<proteinExistence type="predicted"/>
<dbReference type="RefSeq" id="WP_343791163.1">
    <property type="nucleotide sequence ID" value="NZ_BAAAGA010000001.1"/>
</dbReference>
<keyword evidence="7" id="KW-1185">Reference proteome</keyword>
<dbReference type="InterPro" id="IPR039420">
    <property type="entry name" value="WalR-like"/>
</dbReference>
<dbReference type="Gene3D" id="3.40.50.2300">
    <property type="match status" value="1"/>
</dbReference>
<dbReference type="PANTHER" id="PTHR48111:SF40">
    <property type="entry name" value="PHOSPHATE REGULON TRANSCRIPTIONAL REGULATORY PROTEIN PHOB"/>
    <property type="match status" value="1"/>
</dbReference>
<sequence length="209" mass="22181">MFDTPTDRPGPLDESVDRLCRLYDSLLDDPVAAEAPAAPELAAMARIFDLPAAGRAADVWRDVRAVLIRQTPAEVRTDGAPSPTPGEPLTLLLVEDDADMAANLMEALSEAGHRVVGPFHNAEAAEVSAALHAIDLALLDINLSGRGTGADLARTLRDRWGVSSIFLSGDVTATSRHADLALAILTKPYGAKALLETIDRVSADGLRQR</sequence>
<keyword evidence="2" id="KW-0902">Two-component regulatory system</keyword>
<evidence type="ECO:0000259" key="5">
    <source>
        <dbReference type="PROSITE" id="PS50110"/>
    </source>
</evidence>